<comment type="caution">
    <text evidence="1">The sequence shown here is derived from an EMBL/GenBank/DDBJ whole genome shotgun (WGS) entry which is preliminary data.</text>
</comment>
<name>A0ABN9DXB8_9NEOB</name>
<evidence type="ECO:0000313" key="2">
    <source>
        <dbReference type="Proteomes" id="UP001162483"/>
    </source>
</evidence>
<reference evidence="1" key="1">
    <citation type="submission" date="2023-05" db="EMBL/GenBank/DDBJ databases">
        <authorList>
            <person name="Stuckert A."/>
        </authorList>
    </citation>
    <scope>NUCLEOTIDE SEQUENCE</scope>
</reference>
<organism evidence="1 2">
    <name type="scientific">Staurois parvus</name>
    <dbReference type="NCBI Taxonomy" id="386267"/>
    <lineage>
        <taxon>Eukaryota</taxon>
        <taxon>Metazoa</taxon>
        <taxon>Chordata</taxon>
        <taxon>Craniata</taxon>
        <taxon>Vertebrata</taxon>
        <taxon>Euteleostomi</taxon>
        <taxon>Amphibia</taxon>
        <taxon>Batrachia</taxon>
        <taxon>Anura</taxon>
        <taxon>Neobatrachia</taxon>
        <taxon>Ranoidea</taxon>
        <taxon>Ranidae</taxon>
        <taxon>Staurois</taxon>
    </lineage>
</organism>
<dbReference type="Proteomes" id="UP001162483">
    <property type="component" value="Unassembled WGS sequence"/>
</dbReference>
<keyword evidence="2" id="KW-1185">Reference proteome</keyword>
<evidence type="ECO:0000313" key="1">
    <source>
        <dbReference type="EMBL" id="CAI9577164.1"/>
    </source>
</evidence>
<protein>
    <submittedName>
        <fullName evidence="1">Uncharacterized protein</fullName>
    </submittedName>
</protein>
<proteinExistence type="predicted"/>
<gene>
    <name evidence="1" type="ORF">SPARVUS_LOCUS8662649</name>
</gene>
<sequence>MPMDIWLACSINGEGAQNISPSAPYLL</sequence>
<dbReference type="EMBL" id="CATNWA010014894">
    <property type="protein sequence ID" value="CAI9577164.1"/>
    <property type="molecule type" value="Genomic_DNA"/>
</dbReference>
<accession>A0ABN9DXB8</accession>